<dbReference type="RefSeq" id="WP_083443093.1">
    <property type="nucleotide sequence ID" value="NZ_CVQQ01000008.1"/>
</dbReference>
<organism evidence="2 3">
    <name type="scientific">Mycolicibacterium aurum</name>
    <name type="common">Mycobacterium aurum</name>
    <dbReference type="NCBI Taxonomy" id="1791"/>
    <lineage>
        <taxon>Bacteria</taxon>
        <taxon>Bacillati</taxon>
        <taxon>Actinomycetota</taxon>
        <taxon>Actinomycetes</taxon>
        <taxon>Mycobacteriales</taxon>
        <taxon>Mycobacteriaceae</taxon>
        <taxon>Mycolicibacterium</taxon>
    </lineage>
</organism>
<dbReference type="Gene3D" id="2.130.10.10">
    <property type="entry name" value="YVTN repeat-like/Quinoprotein amine dehydrogenase"/>
    <property type="match status" value="1"/>
</dbReference>
<evidence type="ECO:0000313" key="2">
    <source>
        <dbReference type="EMBL" id="VEG57566.1"/>
    </source>
</evidence>
<dbReference type="SUPFAM" id="SSF110296">
    <property type="entry name" value="Oligoxyloglucan reducing end-specific cellobiohydrolase"/>
    <property type="match status" value="1"/>
</dbReference>
<dbReference type="OrthoDB" id="284233at2"/>
<gene>
    <name evidence="2" type="ORF">NCTC10437_04579</name>
</gene>
<evidence type="ECO:0000313" key="3">
    <source>
        <dbReference type="Proteomes" id="UP000279306"/>
    </source>
</evidence>
<dbReference type="KEGG" id="mauu:NCTC10437_04579"/>
<dbReference type="STRING" id="1791.GCA_001049355_02935"/>
<dbReference type="EMBL" id="LR134356">
    <property type="protein sequence ID" value="VEG57566.1"/>
    <property type="molecule type" value="Genomic_DNA"/>
</dbReference>
<proteinExistence type="predicted"/>
<keyword evidence="3" id="KW-1185">Reference proteome</keyword>
<dbReference type="Pfam" id="PF13810">
    <property type="entry name" value="DUF4185"/>
    <property type="match status" value="1"/>
</dbReference>
<dbReference type="InterPro" id="IPR025442">
    <property type="entry name" value="DUF4185"/>
</dbReference>
<accession>A0A448IYI6</accession>
<protein>
    <submittedName>
        <fullName evidence="2">Conserved secreted protein</fullName>
    </submittedName>
</protein>
<dbReference type="Proteomes" id="UP000279306">
    <property type="component" value="Chromosome"/>
</dbReference>
<dbReference type="AlphaFoldDB" id="A0A448IYI6"/>
<sequence length="503" mass="53234">MSIAMIRGQNPHGVVDAGHAQQTRAGELDREIGEQVRALNRMKDSWFGSAASAAVSAAYRHLQKQYLEHEKLAALATAMTSGGENLGAIRAVLLAWVDSAEAMFEVSDAGVVTTRPPNDTAPWVSIAATFTKIVQQLIEAFLTMDQTVAKAVAAIDAGWLPGNNPFPGGIDPDSLNSDQVQWLQSLAGSGAPSTGEGGVGVPNTDLSIMGMTPDGRMFTIQGDTATNMGPGGGPGPRSDPGGHNNIIFWKMDEHGKWVVDDVVNDPFPNTPGDDSTIPTSTFNVGDTMYTSVMNVDRWDPDPPPGQPGWVTRSSELWKSTDGGKTWSKAGPAWDNSGGTNPFQVQSFAPSDDGYVYMYGTENGRANDGMHVARVPVADVENPTRYQYWNGDSFATGHGSGGSPPVVSPPGGFSGVGEPNVHFYDNKALLTFNDDKGNLFTSSSTDGVNWTPPQLVTSQPGAYGVFQSPLSGGNSVDASVSLWNPYGTELIEIENSDTRGLGGY</sequence>
<dbReference type="InterPro" id="IPR015943">
    <property type="entry name" value="WD40/YVTN_repeat-like_dom_sf"/>
</dbReference>
<name>A0A448IYI6_MYCAU</name>
<feature type="domain" description="DUF4185" evidence="1">
    <location>
        <begin position="197"/>
        <end position="487"/>
    </location>
</feature>
<evidence type="ECO:0000259" key="1">
    <source>
        <dbReference type="Pfam" id="PF13810"/>
    </source>
</evidence>
<reference evidence="2 3" key="1">
    <citation type="submission" date="2018-12" db="EMBL/GenBank/DDBJ databases">
        <authorList>
            <consortium name="Pathogen Informatics"/>
        </authorList>
    </citation>
    <scope>NUCLEOTIDE SEQUENCE [LARGE SCALE GENOMIC DNA]</scope>
    <source>
        <strain evidence="2 3">NCTC10437</strain>
    </source>
</reference>